<dbReference type="SUPFAM" id="SSF52540">
    <property type="entry name" value="P-loop containing nucleoside triphosphate hydrolases"/>
    <property type="match status" value="1"/>
</dbReference>
<dbReference type="InterPro" id="IPR027417">
    <property type="entry name" value="P-loop_NTPase"/>
</dbReference>
<evidence type="ECO:0000313" key="3">
    <source>
        <dbReference type="Proteomes" id="UP000266091"/>
    </source>
</evidence>
<dbReference type="Pfam" id="PF00005">
    <property type="entry name" value="ABC_tran"/>
    <property type="match status" value="1"/>
</dbReference>
<dbReference type="Gene3D" id="3.40.50.300">
    <property type="entry name" value="P-loop containing nucleotide triphosphate hydrolases"/>
    <property type="match status" value="1"/>
</dbReference>
<dbReference type="GO" id="GO:0016887">
    <property type="term" value="F:ATP hydrolysis activity"/>
    <property type="evidence" value="ECO:0007669"/>
    <property type="project" value="InterPro"/>
</dbReference>
<dbReference type="AlphaFoldDB" id="A0A388SE92"/>
<dbReference type="InterPro" id="IPR003439">
    <property type="entry name" value="ABC_transporter-like_ATP-bd"/>
</dbReference>
<accession>A0A388SE92</accession>
<gene>
    <name evidence="2" type="ORF">MESMUL_20310</name>
</gene>
<comment type="caution">
    <text evidence="2">The sequence shown here is derived from an EMBL/GenBank/DDBJ whole genome shotgun (WGS) entry which is preliminary data.</text>
</comment>
<evidence type="ECO:0000313" key="2">
    <source>
        <dbReference type="EMBL" id="GBO94677.1"/>
    </source>
</evidence>
<dbReference type="EMBL" id="BGZJ01000002">
    <property type="protein sequence ID" value="GBO94677.1"/>
    <property type="molecule type" value="Genomic_DNA"/>
</dbReference>
<organism evidence="2 3">
    <name type="scientific">Mesosutterella multiformis</name>
    <dbReference type="NCBI Taxonomy" id="2259133"/>
    <lineage>
        <taxon>Bacteria</taxon>
        <taxon>Pseudomonadati</taxon>
        <taxon>Pseudomonadota</taxon>
        <taxon>Betaproteobacteria</taxon>
        <taxon>Burkholderiales</taxon>
        <taxon>Sutterellaceae</taxon>
        <taxon>Mesosutterella</taxon>
    </lineage>
</organism>
<protein>
    <recommendedName>
        <fullName evidence="1">ABC transporter domain-containing protein</fullName>
    </recommendedName>
</protein>
<evidence type="ECO:0000259" key="1">
    <source>
        <dbReference type="Pfam" id="PF00005"/>
    </source>
</evidence>
<dbReference type="PANTHER" id="PTHR43514">
    <property type="entry name" value="ABC TRANSPORTER I FAMILY MEMBER 10"/>
    <property type="match status" value="1"/>
</dbReference>
<sequence length="154" mass="16679">MVFQDHRLFPHLTVRGNLTLAEKWGGRKARVALEDVARFFEITPFLDRKPGTLSGGESQRVSLARGVMAADSLLILDEALASLDPPRKARLLEQIAALPTLIDVPVLMITHSPAEALRVSEKAIGLSKGQIAATGDTRSVLESCGFLKEEGNHA</sequence>
<dbReference type="PANTHER" id="PTHR43514:SF4">
    <property type="entry name" value="ABC TRANSPORTER I FAMILY MEMBER 10"/>
    <property type="match status" value="1"/>
</dbReference>
<keyword evidence="3" id="KW-1185">Reference proteome</keyword>
<dbReference type="GO" id="GO:0005524">
    <property type="term" value="F:ATP binding"/>
    <property type="evidence" value="ECO:0007669"/>
    <property type="project" value="InterPro"/>
</dbReference>
<dbReference type="Proteomes" id="UP000266091">
    <property type="component" value="Unassembled WGS sequence"/>
</dbReference>
<name>A0A388SE92_9BURK</name>
<proteinExistence type="predicted"/>
<dbReference type="InterPro" id="IPR050334">
    <property type="entry name" value="Molybdenum_import_ModC"/>
</dbReference>
<feature type="domain" description="ABC transporter" evidence="1">
    <location>
        <begin position="1"/>
        <end position="80"/>
    </location>
</feature>
<reference evidence="2 3" key="1">
    <citation type="journal article" date="2018" name="Int. J. Syst. Evol. Microbiol.">
        <title>Mesosutterella multiformis gen. nov., sp. nov., a member of the family Sutterellaceae and Sutterella megalosphaeroides sp. nov., isolated from human faeces.</title>
        <authorList>
            <person name="Sakamoto M."/>
            <person name="Ikeyama N."/>
            <person name="Kunihiro T."/>
            <person name="Iino T."/>
            <person name="Yuki M."/>
            <person name="Ohkuma M."/>
        </authorList>
    </citation>
    <scope>NUCLEOTIDE SEQUENCE [LARGE SCALE GENOMIC DNA]</scope>
    <source>
        <strain evidence="2 3">4NBBH2</strain>
    </source>
</reference>